<dbReference type="Gene3D" id="1.10.260.40">
    <property type="entry name" value="lambda repressor-like DNA-binding domains"/>
    <property type="match status" value="1"/>
</dbReference>
<dbReference type="CDD" id="cd00093">
    <property type="entry name" value="HTH_XRE"/>
    <property type="match status" value="1"/>
</dbReference>
<dbReference type="eggNOG" id="COG2856">
    <property type="taxonomic scope" value="Bacteria"/>
</dbReference>
<dbReference type="SMART" id="SM00530">
    <property type="entry name" value="HTH_XRE"/>
    <property type="match status" value="1"/>
</dbReference>
<dbReference type="NCBIfam" id="TIGR02607">
    <property type="entry name" value="antidote_HigA"/>
    <property type="match status" value="1"/>
</dbReference>
<keyword evidence="4" id="KW-1185">Reference proteome</keyword>
<dbReference type="Pfam" id="PF06114">
    <property type="entry name" value="Peptidase_M78"/>
    <property type="match status" value="1"/>
</dbReference>
<dbReference type="Pfam" id="PF01381">
    <property type="entry name" value="HTH_3"/>
    <property type="match status" value="1"/>
</dbReference>
<dbReference type="PANTHER" id="PTHR43236">
    <property type="entry name" value="ANTITOXIN HIGA1"/>
    <property type="match status" value="1"/>
</dbReference>
<proteinExistence type="inferred from homology"/>
<accession>D1W2R6</accession>
<dbReference type="InterPro" id="IPR010359">
    <property type="entry name" value="IrrE_HExxH"/>
</dbReference>
<evidence type="ECO:0000313" key="3">
    <source>
        <dbReference type="EMBL" id="EFA93142.1"/>
    </source>
</evidence>
<dbReference type="AlphaFoldDB" id="D1W2R6"/>
<reference evidence="3 4" key="1">
    <citation type="submission" date="2009-12" db="EMBL/GenBank/DDBJ databases">
        <title>Genome Sequence of Prevotella buccalis ATCC 35310.</title>
        <authorList>
            <person name="Durkin A.S."/>
            <person name="Madupu R."/>
            <person name="Torralba M."/>
            <person name="Methe B."/>
            <person name="Sutton G."/>
            <person name="Strausberg R.L."/>
            <person name="Nelson K.E."/>
        </authorList>
    </citation>
    <scope>NUCLEOTIDE SEQUENCE [LARGE SCALE GENOMIC DNA]</scope>
    <source>
        <strain evidence="3 4">ATCC 35310</strain>
    </source>
</reference>
<protein>
    <submittedName>
        <fullName evidence="3">Addiction module antidote protein HigA</fullName>
    </submittedName>
</protein>
<sequence length="376" mass="43179">MKLIVHIMATRSNRLVPVRAIHPGEILREELRERGIKQKDFAKQIGMQATHLSEFIRGKRNLNDDLAMKLENHLGIPYKTWMSLHNGYMYDSKAVSKKQSEEQIARSFEDACARVFNLKLLYKKLNLAVLPLLERVKEIKSLFSFDLLSSAEMSKQVAGLYKHSDKVQIDEKNMQTWLLLSWLATSREKVERTYVHGNGIKAADTIAKLANERKLTAKAIKDCLYQNGIGYVVVEKLDKTPVDAFSTYVNQHPIVTVTYRYNDIDKLAFDVLHELCHIEKHFSEEHTSFISIEGTIYSKDPREKEANDFAKEHLIPCEVWNKILSGKSSSLSPHIVVKAIAKEAEKYGISPTIAVSRYKHDTNWYQTSAYKSSKIY</sequence>
<organism evidence="3 4">
    <name type="scientific">Hoylesella buccalis ATCC 35310</name>
    <dbReference type="NCBI Taxonomy" id="679190"/>
    <lineage>
        <taxon>Bacteria</taxon>
        <taxon>Pseudomonadati</taxon>
        <taxon>Bacteroidota</taxon>
        <taxon>Bacteroidia</taxon>
        <taxon>Bacteroidales</taxon>
        <taxon>Prevotellaceae</taxon>
        <taxon>Hoylesella</taxon>
    </lineage>
</organism>
<evidence type="ECO:0000259" key="2">
    <source>
        <dbReference type="PROSITE" id="PS50943"/>
    </source>
</evidence>
<dbReference type="SUPFAM" id="SSF47413">
    <property type="entry name" value="lambda repressor-like DNA-binding domains"/>
    <property type="match status" value="1"/>
</dbReference>
<dbReference type="PROSITE" id="PS50943">
    <property type="entry name" value="HTH_CROC1"/>
    <property type="match status" value="1"/>
</dbReference>
<dbReference type="InterPro" id="IPR052345">
    <property type="entry name" value="Rad_response_metalloprotease"/>
</dbReference>
<comment type="caution">
    <text evidence="3">The sequence shown here is derived from an EMBL/GenBank/DDBJ whole genome shotgun (WGS) entry which is preliminary data.</text>
</comment>
<dbReference type="InterPro" id="IPR013430">
    <property type="entry name" value="Toxin_antidote_HigA"/>
</dbReference>
<dbReference type="PANTHER" id="PTHR43236:SF1">
    <property type="entry name" value="BLL7220 PROTEIN"/>
    <property type="match status" value="1"/>
</dbReference>
<gene>
    <name evidence="3" type="primary">higA</name>
    <name evidence="3" type="ORF">HMPREF0650_0685</name>
</gene>
<dbReference type="GO" id="GO:0003677">
    <property type="term" value="F:DNA binding"/>
    <property type="evidence" value="ECO:0007669"/>
    <property type="project" value="InterPro"/>
</dbReference>
<dbReference type="Proteomes" id="UP000005283">
    <property type="component" value="Unassembled WGS sequence"/>
</dbReference>
<evidence type="ECO:0000313" key="4">
    <source>
        <dbReference type="Proteomes" id="UP000005283"/>
    </source>
</evidence>
<feature type="domain" description="HTH cro/C1-type" evidence="2">
    <location>
        <begin position="27"/>
        <end position="81"/>
    </location>
</feature>
<dbReference type="eggNOG" id="COG3093">
    <property type="taxonomic scope" value="Bacteria"/>
</dbReference>
<dbReference type="EMBL" id="ADEG01000011">
    <property type="protein sequence ID" value="EFA93142.1"/>
    <property type="molecule type" value="Genomic_DNA"/>
</dbReference>
<dbReference type="InterPro" id="IPR001387">
    <property type="entry name" value="Cro/C1-type_HTH"/>
</dbReference>
<name>D1W2R6_9BACT</name>
<dbReference type="InterPro" id="IPR010982">
    <property type="entry name" value="Lambda_DNA-bd_dom_sf"/>
</dbReference>
<comment type="similarity">
    <text evidence="1">Belongs to the short-chain fatty acyl-CoA assimilation regulator (ScfR) family.</text>
</comment>
<evidence type="ECO:0000256" key="1">
    <source>
        <dbReference type="ARBA" id="ARBA00007227"/>
    </source>
</evidence>